<dbReference type="EMBL" id="JAVHJS010000012">
    <property type="protein sequence ID" value="KAK2840904.1"/>
    <property type="molecule type" value="Genomic_DNA"/>
</dbReference>
<comment type="caution">
    <text evidence="2">The sequence shown here is derived from an EMBL/GenBank/DDBJ whole genome shotgun (WGS) entry which is preliminary data.</text>
</comment>
<evidence type="ECO:0000256" key="1">
    <source>
        <dbReference type="SAM" id="MobiDB-lite"/>
    </source>
</evidence>
<accession>A0AA88MLG4</accession>
<sequence length="125" mass="14064">MRRFASTGVWPSEAGNRPAPRQKWNDFFQRISKCPTQSSRQTLLFGGVPRCLCGFHLPKCWSFFLCDSQYFETQPFSFRVCVSQTIFSVYESQPGEPSTSVAPTGVPATVTLAPGDESISFRRLK</sequence>
<keyword evidence="3" id="KW-1185">Reference proteome</keyword>
<proteinExistence type="predicted"/>
<dbReference type="Proteomes" id="UP001187315">
    <property type="component" value="Unassembled WGS sequence"/>
</dbReference>
<dbReference type="AlphaFoldDB" id="A0AA88MLG4"/>
<protein>
    <submittedName>
        <fullName evidence="2">Uncharacterized protein</fullName>
    </submittedName>
</protein>
<feature type="region of interest" description="Disordered" evidence="1">
    <location>
        <begin position="1"/>
        <end position="21"/>
    </location>
</feature>
<evidence type="ECO:0000313" key="3">
    <source>
        <dbReference type="Proteomes" id="UP001187315"/>
    </source>
</evidence>
<name>A0AA88MLG4_TACVA</name>
<reference evidence="2" key="1">
    <citation type="submission" date="2023-08" db="EMBL/GenBank/DDBJ databases">
        <title>Pelteobagrus vachellii genome.</title>
        <authorList>
            <person name="Liu H."/>
        </authorList>
    </citation>
    <scope>NUCLEOTIDE SEQUENCE</scope>
    <source>
        <strain evidence="2">PRFRI_2022a</strain>
        <tissue evidence="2">Muscle</tissue>
    </source>
</reference>
<organism evidence="2 3">
    <name type="scientific">Tachysurus vachellii</name>
    <name type="common">Darkbarbel catfish</name>
    <name type="synonym">Pelteobagrus vachellii</name>
    <dbReference type="NCBI Taxonomy" id="175792"/>
    <lineage>
        <taxon>Eukaryota</taxon>
        <taxon>Metazoa</taxon>
        <taxon>Chordata</taxon>
        <taxon>Craniata</taxon>
        <taxon>Vertebrata</taxon>
        <taxon>Euteleostomi</taxon>
        <taxon>Actinopterygii</taxon>
        <taxon>Neopterygii</taxon>
        <taxon>Teleostei</taxon>
        <taxon>Ostariophysi</taxon>
        <taxon>Siluriformes</taxon>
        <taxon>Bagridae</taxon>
        <taxon>Tachysurus</taxon>
    </lineage>
</organism>
<gene>
    <name evidence="2" type="ORF">Q7C36_012483</name>
</gene>
<evidence type="ECO:0000313" key="2">
    <source>
        <dbReference type="EMBL" id="KAK2840904.1"/>
    </source>
</evidence>